<gene>
    <name evidence="1" type="ORF">NSE01_33910</name>
</gene>
<organism evidence="1 2">
    <name type="scientific">Novosphingobium sediminis</name>
    <dbReference type="NCBI Taxonomy" id="707214"/>
    <lineage>
        <taxon>Bacteria</taxon>
        <taxon>Pseudomonadati</taxon>
        <taxon>Pseudomonadota</taxon>
        <taxon>Alphaproteobacteria</taxon>
        <taxon>Sphingomonadales</taxon>
        <taxon>Sphingomonadaceae</taxon>
        <taxon>Novosphingobium</taxon>
    </lineage>
</organism>
<name>A0A512APC7_9SPHN</name>
<dbReference type="AlphaFoldDB" id="A0A512APC7"/>
<keyword evidence="2" id="KW-1185">Reference proteome</keyword>
<dbReference type="Proteomes" id="UP000321464">
    <property type="component" value="Unassembled WGS sequence"/>
</dbReference>
<evidence type="ECO:0000313" key="2">
    <source>
        <dbReference type="Proteomes" id="UP000321464"/>
    </source>
</evidence>
<reference evidence="1 2" key="1">
    <citation type="submission" date="2019-07" db="EMBL/GenBank/DDBJ databases">
        <title>Whole genome shotgun sequence of Novosphingobium sediminis NBRC 106119.</title>
        <authorList>
            <person name="Hosoyama A."/>
            <person name="Uohara A."/>
            <person name="Ohji S."/>
            <person name="Ichikawa N."/>
        </authorList>
    </citation>
    <scope>NUCLEOTIDE SEQUENCE [LARGE SCALE GENOMIC DNA]</scope>
    <source>
        <strain evidence="1 2">NBRC 106119</strain>
    </source>
</reference>
<comment type="caution">
    <text evidence="1">The sequence shown here is derived from an EMBL/GenBank/DDBJ whole genome shotgun (WGS) entry which is preliminary data.</text>
</comment>
<sequence>MPSAANRMFWRTPSKRSASASILCIDMASASAERLLSGQAWSDFCDVLKIAGQTVERFDDLDELDRTEWFRCLSRYTRGMLERYVEAGDRSRLELVEMAWRHSINCTSPMQDQLFAEFDPEHEYRLFGNRRDCPYIVFMAWTHRQPNDYGARNWAEAGLEGLKQFDPAWLPAVGTLLSDDVHWMTWPRSISTTSTSRCATRWKRRPIAQAVRSR</sequence>
<proteinExistence type="predicted"/>
<accession>A0A512APC7</accession>
<protein>
    <submittedName>
        <fullName evidence="1">Uncharacterized protein</fullName>
    </submittedName>
</protein>
<dbReference type="EMBL" id="BJYR01000023">
    <property type="protein sequence ID" value="GEO01559.1"/>
    <property type="molecule type" value="Genomic_DNA"/>
</dbReference>
<evidence type="ECO:0000313" key="1">
    <source>
        <dbReference type="EMBL" id="GEO01559.1"/>
    </source>
</evidence>